<organism evidence="1">
    <name type="scientific">Rhizophora mucronata</name>
    <name type="common">Asiatic mangrove</name>
    <dbReference type="NCBI Taxonomy" id="61149"/>
    <lineage>
        <taxon>Eukaryota</taxon>
        <taxon>Viridiplantae</taxon>
        <taxon>Streptophyta</taxon>
        <taxon>Embryophyta</taxon>
        <taxon>Tracheophyta</taxon>
        <taxon>Spermatophyta</taxon>
        <taxon>Magnoliopsida</taxon>
        <taxon>eudicotyledons</taxon>
        <taxon>Gunneridae</taxon>
        <taxon>Pentapetalae</taxon>
        <taxon>rosids</taxon>
        <taxon>fabids</taxon>
        <taxon>Malpighiales</taxon>
        <taxon>Rhizophoraceae</taxon>
        <taxon>Rhizophora</taxon>
    </lineage>
</organism>
<name>A0A2P2PQ37_RHIMU</name>
<evidence type="ECO:0000313" key="1">
    <source>
        <dbReference type="EMBL" id="MBX56846.1"/>
    </source>
</evidence>
<dbReference type="AlphaFoldDB" id="A0A2P2PQ37"/>
<protein>
    <submittedName>
        <fullName evidence="1">Uncharacterized protein</fullName>
    </submittedName>
</protein>
<sequence>MERHSYMRLLVNIWVDKPLLLGFNNHRDH</sequence>
<reference evidence="1" key="1">
    <citation type="submission" date="2018-02" db="EMBL/GenBank/DDBJ databases">
        <title>Rhizophora mucronata_Transcriptome.</title>
        <authorList>
            <person name="Meera S.P."/>
            <person name="Sreeshan A."/>
            <person name="Augustine A."/>
        </authorList>
    </citation>
    <scope>NUCLEOTIDE SEQUENCE</scope>
    <source>
        <tissue evidence="1">Leaf</tissue>
    </source>
</reference>
<proteinExistence type="predicted"/>
<accession>A0A2P2PQ37</accession>
<dbReference type="EMBL" id="GGEC01076362">
    <property type="protein sequence ID" value="MBX56846.1"/>
    <property type="molecule type" value="Transcribed_RNA"/>
</dbReference>